<dbReference type="GO" id="GO:0016746">
    <property type="term" value="F:acyltransferase activity"/>
    <property type="evidence" value="ECO:0007669"/>
    <property type="project" value="UniProtKB-KW"/>
</dbReference>
<protein>
    <submittedName>
        <fullName evidence="3">Acyltransferase family protein</fullName>
        <ecNumber evidence="3">2.3.-.-</ecNumber>
    </submittedName>
</protein>
<proteinExistence type="predicted"/>
<evidence type="ECO:0000256" key="1">
    <source>
        <dbReference type="SAM" id="Phobius"/>
    </source>
</evidence>
<dbReference type="Proteomes" id="UP001595648">
    <property type="component" value="Unassembled WGS sequence"/>
</dbReference>
<dbReference type="InterPro" id="IPR002656">
    <property type="entry name" value="Acyl_transf_3_dom"/>
</dbReference>
<organism evidence="3 4">
    <name type="scientific">Mesorhizobium cantuariense</name>
    <dbReference type="NCBI Taxonomy" id="1300275"/>
    <lineage>
        <taxon>Bacteria</taxon>
        <taxon>Pseudomonadati</taxon>
        <taxon>Pseudomonadota</taxon>
        <taxon>Alphaproteobacteria</taxon>
        <taxon>Hyphomicrobiales</taxon>
        <taxon>Phyllobacteriaceae</taxon>
        <taxon>Mesorhizobium</taxon>
    </lineage>
</organism>
<dbReference type="Pfam" id="PF01757">
    <property type="entry name" value="Acyl_transf_3"/>
    <property type="match status" value="1"/>
</dbReference>
<evidence type="ECO:0000313" key="4">
    <source>
        <dbReference type="Proteomes" id="UP001595648"/>
    </source>
</evidence>
<keyword evidence="3" id="KW-0808">Transferase</keyword>
<reference evidence="4" key="1">
    <citation type="journal article" date="2019" name="Int. J. Syst. Evol. Microbiol.">
        <title>The Global Catalogue of Microorganisms (GCM) 10K type strain sequencing project: providing services to taxonomists for standard genome sequencing and annotation.</title>
        <authorList>
            <consortium name="The Broad Institute Genomics Platform"/>
            <consortium name="The Broad Institute Genome Sequencing Center for Infectious Disease"/>
            <person name="Wu L."/>
            <person name="Ma J."/>
        </authorList>
    </citation>
    <scope>NUCLEOTIDE SEQUENCE [LARGE SCALE GENOMIC DNA]</scope>
    <source>
        <strain evidence="4">ICMP 19515</strain>
    </source>
</reference>
<gene>
    <name evidence="3" type="ORF">ACFOJ9_09920</name>
</gene>
<feature type="transmembrane region" description="Helical" evidence="1">
    <location>
        <begin position="73"/>
        <end position="92"/>
    </location>
</feature>
<feature type="transmembrane region" description="Helical" evidence="1">
    <location>
        <begin position="316"/>
        <end position="338"/>
    </location>
</feature>
<keyword evidence="1" id="KW-0472">Membrane</keyword>
<evidence type="ECO:0000259" key="2">
    <source>
        <dbReference type="Pfam" id="PF01757"/>
    </source>
</evidence>
<dbReference type="RefSeq" id="WP_378978708.1">
    <property type="nucleotide sequence ID" value="NZ_JBHRVD010000001.1"/>
</dbReference>
<evidence type="ECO:0000313" key="3">
    <source>
        <dbReference type="EMBL" id="MFC3322095.1"/>
    </source>
</evidence>
<name>A0ABV7MJN2_9HYPH</name>
<feature type="transmembrane region" description="Helical" evidence="1">
    <location>
        <begin position="34"/>
        <end position="52"/>
    </location>
</feature>
<dbReference type="PANTHER" id="PTHR23028:SF53">
    <property type="entry name" value="ACYL_TRANSF_3 DOMAIN-CONTAINING PROTEIN"/>
    <property type="match status" value="1"/>
</dbReference>
<feature type="transmembrane region" description="Helical" evidence="1">
    <location>
        <begin position="247"/>
        <end position="265"/>
    </location>
</feature>
<keyword evidence="3" id="KW-0012">Acyltransferase</keyword>
<keyword evidence="1" id="KW-1133">Transmembrane helix</keyword>
<feature type="domain" description="Acyltransferase 3" evidence="2">
    <location>
        <begin position="1"/>
        <end position="333"/>
    </location>
</feature>
<sequence length="355" mass="39251">MRCYAAISIVLVHLIALPKLQIPGYLWFVPTHFGNGVPLFYIVSAFGLFVGYSGRIGTRQELREFYLRRFLRIAPLFYFIMLFYIPFCRAMWGTTIPLSQFVSSALFVFNFVPNHVTGFVMASWSIGVEMAFYAILPLLVFAITGLARSLVFLAVAVFLAANWGLAFQGTEGALALFAHFSLMAYLFYFAAGIAGYYVWLRIRRTSPRIGRIVFAASLLAIVGLIFFASQIAAFFGTILGQGGSSGVKTAWAVTLASAVVGVSLHPQRWFVNPAAKLLGNASFSIYLWHPVVIMILDRLGLYRVIYACFDGASLPFLASVIATFVALIPLSLLSYRYIERPGMALGARFSVLRPA</sequence>
<feature type="transmembrane region" description="Helical" evidence="1">
    <location>
        <begin position="132"/>
        <end position="161"/>
    </location>
</feature>
<feature type="transmembrane region" description="Helical" evidence="1">
    <location>
        <begin position="173"/>
        <end position="200"/>
    </location>
</feature>
<dbReference type="PANTHER" id="PTHR23028">
    <property type="entry name" value="ACETYLTRANSFERASE"/>
    <property type="match status" value="1"/>
</dbReference>
<accession>A0ABV7MJN2</accession>
<comment type="caution">
    <text evidence="3">The sequence shown here is derived from an EMBL/GenBank/DDBJ whole genome shotgun (WGS) entry which is preliminary data.</text>
</comment>
<dbReference type="InterPro" id="IPR050879">
    <property type="entry name" value="Acyltransferase_3"/>
</dbReference>
<feature type="transmembrane region" description="Helical" evidence="1">
    <location>
        <begin position="212"/>
        <end position="235"/>
    </location>
</feature>
<dbReference type="EMBL" id="JBHRVD010000001">
    <property type="protein sequence ID" value="MFC3322095.1"/>
    <property type="molecule type" value="Genomic_DNA"/>
</dbReference>
<keyword evidence="4" id="KW-1185">Reference proteome</keyword>
<keyword evidence="1" id="KW-0812">Transmembrane</keyword>
<feature type="transmembrane region" description="Helical" evidence="1">
    <location>
        <begin position="277"/>
        <end position="296"/>
    </location>
</feature>
<dbReference type="EC" id="2.3.-.-" evidence="3"/>